<reference evidence="2" key="3">
    <citation type="submission" date="2022-12" db="EMBL/GenBank/DDBJ databases">
        <title>Complete genome sequence of Rhodopseudomonas palustris CGA0092 and corrections to the R. palustris CGA009 genome sequence.</title>
        <authorList>
            <person name="Mazny B.R."/>
            <person name="Sheff O.F."/>
            <person name="LaSarre B."/>
            <person name="McKinlay A."/>
            <person name="McKinlay J.B."/>
        </authorList>
    </citation>
    <scope>NUCLEOTIDE SEQUENCE</scope>
    <source>
        <strain evidence="2">CGA009</strain>
    </source>
</reference>
<dbReference type="eggNOG" id="ENOG50315EG">
    <property type="taxonomic scope" value="Bacteria"/>
</dbReference>
<reference evidence="1 3" key="2">
    <citation type="journal article" date="2004" name="Nat. Biotechnol.">
        <title>Complete genome sequence of the metabolically versatile photosynthetic bacterium Rhodopseudomonas palustris.</title>
        <authorList>
            <person name="Larimer F.W."/>
            <person name="Chain P."/>
            <person name="Hauser L."/>
            <person name="Lamerdin J."/>
            <person name="Malfatti S."/>
            <person name="Do L."/>
            <person name="Land M.L."/>
            <person name="Pelletier D.A."/>
            <person name="Beatty J.T."/>
            <person name="Lang A.S."/>
            <person name="Tabita F.R."/>
            <person name="Gibson J.L."/>
            <person name="Hanson T.E."/>
            <person name="Bobst C."/>
            <person name="Torres J.L."/>
            <person name="Peres C."/>
            <person name="Harrison F.H."/>
            <person name="Gibson J."/>
            <person name="Harwood C.S."/>
        </authorList>
    </citation>
    <scope>NUCLEOTIDE SEQUENCE [LARGE SCALE GENOMIC DNA]</scope>
    <source>
        <strain evidence="3">ATCC BAA-98 / CGA009</strain>
        <strain evidence="1">CGA009</strain>
    </source>
</reference>
<evidence type="ECO:0008006" key="4">
    <source>
        <dbReference type="Google" id="ProtNLM"/>
    </source>
</evidence>
<protein>
    <recommendedName>
        <fullName evidence="4">YbaB/EbfC family DNA-binding protein</fullName>
    </recommendedName>
</protein>
<dbReference type="EMBL" id="CP116810">
    <property type="protein sequence ID" value="WCL91493.1"/>
    <property type="molecule type" value="Genomic_DNA"/>
</dbReference>
<reference evidence="2" key="1">
    <citation type="submission" date="2003-07" db="EMBL/GenBank/DDBJ databases">
        <authorList>
            <consortium name="Rhodopseudomonas genome consortium"/>
            <person name="Larimer F."/>
            <person name="Harwood C."/>
        </authorList>
    </citation>
    <scope>NUCLEOTIDE SEQUENCE</scope>
    <source>
        <strain evidence="2">CGA009</strain>
    </source>
</reference>
<evidence type="ECO:0000313" key="1">
    <source>
        <dbReference type="EMBL" id="CAE26801.1"/>
    </source>
</evidence>
<dbReference type="EMBL" id="BX572597">
    <property type="protein sequence ID" value="CAE26801.1"/>
    <property type="molecule type" value="Genomic_DNA"/>
</dbReference>
<sequence length="163" mass="17256">MSDRASATRLGSVWRGKVARWLGMTIGAVALTGGAQSGATPDLKEHSEASPIPVVWIEFGRRVQDHIQKQLALESDAASRFHAALDSRSNEAGGVGPIVLRVWLTSDGGIDRVDLDGPFAESVRRDLTTAVAAAGIVGQVPAGMPQPLRMRLTLAPKPAAERQ</sequence>
<dbReference type="PhylomeDB" id="Q6NA28"/>
<dbReference type="Proteomes" id="UP000001426">
    <property type="component" value="Chromosome"/>
</dbReference>
<keyword evidence="3" id="KW-1185">Reference proteome</keyword>
<dbReference type="HOGENOM" id="CLU_123753_0_0_5"/>
<evidence type="ECO:0000313" key="3">
    <source>
        <dbReference type="Proteomes" id="UP000001426"/>
    </source>
</evidence>
<dbReference type="AlphaFoldDB" id="Q6NA28"/>
<gene>
    <name evidence="1" type="ordered locus">RPA1358</name>
    <name evidence="2" type="ORF">TX73_006975</name>
</gene>
<dbReference type="RefSeq" id="WP_011156921.1">
    <property type="nucleotide sequence ID" value="NZ_CP116810.1"/>
</dbReference>
<dbReference type="STRING" id="258594.RPA1358"/>
<organism evidence="1">
    <name type="scientific">Rhodopseudomonas palustris (strain ATCC BAA-98 / CGA009)</name>
    <dbReference type="NCBI Taxonomy" id="258594"/>
    <lineage>
        <taxon>Bacteria</taxon>
        <taxon>Pseudomonadati</taxon>
        <taxon>Pseudomonadota</taxon>
        <taxon>Alphaproteobacteria</taxon>
        <taxon>Hyphomicrobiales</taxon>
        <taxon>Nitrobacteraceae</taxon>
        <taxon>Rhodopseudomonas</taxon>
    </lineage>
</organism>
<proteinExistence type="predicted"/>
<dbReference type="KEGG" id="rpa:TX73_006975"/>
<accession>Q6NA28</accession>
<evidence type="ECO:0000313" key="2">
    <source>
        <dbReference type="EMBL" id="WCL91493.1"/>
    </source>
</evidence>
<dbReference type="GeneID" id="66892383"/>
<name>Q6NA28_RHOPA</name>